<comment type="caution">
    <text evidence="1">The sequence shown here is derived from an EMBL/GenBank/DDBJ whole genome shotgun (WGS) entry which is preliminary data.</text>
</comment>
<dbReference type="Proteomes" id="UP000299102">
    <property type="component" value="Unassembled WGS sequence"/>
</dbReference>
<keyword evidence="2" id="KW-1185">Reference proteome</keyword>
<accession>A0A4C2A4Q3</accession>
<dbReference type="EMBL" id="BGZK01002471">
    <property type="protein sequence ID" value="GBP94179.1"/>
    <property type="molecule type" value="Genomic_DNA"/>
</dbReference>
<gene>
    <name evidence="1" type="ORF">EVAR_100800_1</name>
</gene>
<proteinExistence type="predicted"/>
<sequence length="117" mass="13256">MDYRLSKIYHPPARVKGAVVAHTVFSRCVSIAYPARACSRVFIPQPFTLEMTYLQMFLTTSYDLSSPTIIYMTVYSKRLFPTTAVKAVHFHCSELEGALAVTVSDHIRTPQRIIDVL</sequence>
<name>A0A4C2A4Q3_EUMVA</name>
<evidence type="ECO:0000313" key="2">
    <source>
        <dbReference type="Proteomes" id="UP000299102"/>
    </source>
</evidence>
<reference evidence="1 2" key="1">
    <citation type="journal article" date="2019" name="Commun. Biol.">
        <title>The bagworm genome reveals a unique fibroin gene that provides high tensile strength.</title>
        <authorList>
            <person name="Kono N."/>
            <person name="Nakamura H."/>
            <person name="Ohtoshi R."/>
            <person name="Tomita M."/>
            <person name="Numata K."/>
            <person name="Arakawa K."/>
        </authorList>
    </citation>
    <scope>NUCLEOTIDE SEQUENCE [LARGE SCALE GENOMIC DNA]</scope>
</reference>
<organism evidence="1 2">
    <name type="scientific">Eumeta variegata</name>
    <name type="common">Bagworm moth</name>
    <name type="synonym">Eumeta japonica</name>
    <dbReference type="NCBI Taxonomy" id="151549"/>
    <lineage>
        <taxon>Eukaryota</taxon>
        <taxon>Metazoa</taxon>
        <taxon>Ecdysozoa</taxon>
        <taxon>Arthropoda</taxon>
        <taxon>Hexapoda</taxon>
        <taxon>Insecta</taxon>
        <taxon>Pterygota</taxon>
        <taxon>Neoptera</taxon>
        <taxon>Endopterygota</taxon>
        <taxon>Lepidoptera</taxon>
        <taxon>Glossata</taxon>
        <taxon>Ditrysia</taxon>
        <taxon>Tineoidea</taxon>
        <taxon>Psychidae</taxon>
        <taxon>Oiketicinae</taxon>
        <taxon>Eumeta</taxon>
    </lineage>
</organism>
<evidence type="ECO:0000313" key="1">
    <source>
        <dbReference type="EMBL" id="GBP94179.1"/>
    </source>
</evidence>
<protein>
    <submittedName>
        <fullName evidence="1">Uncharacterized protein</fullName>
    </submittedName>
</protein>
<dbReference type="AlphaFoldDB" id="A0A4C2A4Q3"/>